<reference evidence="3 4" key="1">
    <citation type="submission" date="2021-10" db="EMBL/GenBank/DDBJ databases">
        <title>Whole-genome sequencing analysis of Laribacter hongkongensis: virulence gene profiles, carbohydrate-active enzyme prediction, and antimicrobial resistance characterization.</title>
        <authorList>
            <person name="Yuan P."/>
            <person name="Zhan Y."/>
            <person name="Chen D."/>
        </authorList>
    </citation>
    <scope>NUCLEOTIDE SEQUENCE [LARGE SCALE GENOMIC DNA]</scope>
    <source>
        <strain evidence="3 4">W67</strain>
    </source>
</reference>
<dbReference type="RefSeq" id="WP_239894476.1">
    <property type="nucleotide sequence ID" value="NZ_JAJAXM010000035.1"/>
</dbReference>
<feature type="transmembrane region" description="Helical" evidence="2">
    <location>
        <begin position="31"/>
        <end position="53"/>
    </location>
</feature>
<feature type="transmembrane region" description="Helical" evidence="2">
    <location>
        <begin position="6"/>
        <end position="24"/>
    </location>
</feature>
<dbReference type="EMBL" id="JAJAXM010000035">
    <property type="protein sequence ID" value="MCG9027067.1"/>
    <property type="molecule type" value="Genomic_DNA"/>
</dbReference>
<keyword evidence="2" id="KW-0472">Membrane</keyword>
<accession>A0ABD4SUG0</accession>
<proteinExistence type="predicted"/>
<feature type="region of interest" description="Disordered" evidence="1">
    <location>
        <begin position="70"/>
        <end position="92"/>
    </location>
</feature>
<dbReference type="AlphaFoldDB" id="A0ABD4SUG0"/>
<evidence type="ECO:0000256" key="2">
    <source>
        <dbReference type="SAM" id="Phobius"/>
    </source>
</evidence>
<feature type="compositionally biased region" description="Basic and acidic residues" evidence="1">
    <location>
        <begin position="75"/>
        <end position="92"/>
    </location>
</feature>
<sequence>MKDLMILVAAIAVGTGVWIGIKRLMVNKNVWVARGVAGVATFFAFFITIGIFVDTPEQQAKQPEKTQEAVAQADTKPEPQIKAQQPKDKPSLDDVAYEIASERSVGDVKRIEVTLHQRIDEPTLKLLAEKIKSEYAKSNPALIFYRLDGAPSSGAWATTHYQPDLKIEINGISQSEFEAVLASDESVPGKKLGVWIELFEPANKLIAYTDKGKTFIRSIYADGSTIDDKYVLSSRDGKKILTYHNEDSKEVFKAVNANGDLEYWNELGNYYTAPKFEKPKAAY</sequence>
<keyword evidence="2" id="KW-0812">Transmembrane</keyword>
<protein>
    <submittedName>
        <fullName evidence="3">Uncharacterized protein</fullName>
    </submittedName>
</protein>
<evidence type="ECO:0000256" key="1">
    <source>
        <dbReference type="SAM" id="MobiDB-lite"/>
    </source>
</evidence>
<gene>
    <name evidence="3" type="ORF">LH440_14365</name>
</gene>
<dbReference type="Proteomes" id="UP001200247">
    <property type="component" value="Unassembled WGS sequence"/>
</dbReference>
<comment type="caution">
    <text evidence="3">The sequence shown here is derived from an EMBL/GenBank/DDBJ whole genome shotgun (WGS) entry which is preliminary data.</text>
</comment>
<organism evidence="3 4">
    <name type="scientific">Laribacter hongkongensis</name>
    <dbReference type="NCBI Taxonomy" id="168471"/>
    <lineage>
        <taxon>Bacteria</taxon>
        <taxon>Pseudomonadati</taxon>
        <taxon>Pseudomonadota</taxon>
        <taxon>Betaproteobacteria</taxon>
        <taxon>Neisseriales</taxon>
        <taxon>Aquaspirillaceae</taxon>
        <taxon>Laribacter</taxon>
    </lineage>
</organism>
<evidence type="ECO:0000313" key="4">
    <source>
        <dbReference type="Proteomes" id="UP001200247"/>
    </source>
</evidence>
<keyword evidence="2" id="KW-1133">Transmembrane helix</keyword>
<evidence type="ECO:0000313" key="3">
    <source>
        <dbReference type="EMBL" id="MCG9027067.1"/>
    </source>
</evidence>
<name>A0ABD4SUG0_9NEIS</name>